<sequence>MYAFDHRLTASATLKERTVWLIYLGIFFFLLYGSANQLAHITAPHHSLAFEWEKKIPFIDIFIFPYMSSDLLFALALLLPQSRFKLRVLTTRITMLILVSVLFFVFLPFSFSFEKPQDVSFKFLFDILQADLSYNQMPSLHISLAIVLFDSFRQTIKSNFIKMVMLIWICLICLSTLFVYQHHFMDIPTGAALALVTIFLIPYAKQTYFTTKFTTPRSLKMGIYYLILALIFVLIAFYLSNIWSFLFIYLFVSMLVLSLAYCFNTSEIMSKKVFYPILLPYFFANHLSWVYFKNKLPLYNQLDENIYFGRMPSKTEYNELKNRGVDIFINLASDLKFNTYYKTNFTVDLMDMTIQDPQKLDEIYQYIQENQNKKLFIHCKFGLSRTIIFLLYYLYKEKGLEPQQAFEQIKSISNMYKFKPYMQVNSQIYTKQQF</sequence>
<feature type="transmembrane region" description="Helical" evidence="1">
    <location>
        <begin position="164"/>
        <end position="181"/>
    </location>
</feature>
<dbReference type="STRING" id="97481.SAMN05444853_10535"/>
<protein>
    <submittedName>
        <fullName evidence="3">PAP2 superfamily protein</fullName>
    </submittedName>
</protein>
<feature type="transmembrane region" description="Helical" evidence="1">
    <location>
        <begin position="273"/>
        <end position="292"/>
    </location>
</feature>
<accession>A0A1H7VMB5</accession>
<organism evidence="3 4">
    <name type="scientific">Phocoenobacter skyensis</name>
    <dbReference type="NCBI Taxonomy" id="97481"/>
    <lineage>
        <taxon>Bacteria</taxon>
        <taxon>Pseudomonadati</taxon>
        <taxon>Pseudomonadota</taxon>
        <taxon>Gammaproteobacteria</taxon>
        <taxon>Pasteurellales</taxon>
        <taxon>Pasteurellaceae</taxon>
        <taxon>Phocoenobacter</taxon>
    </lineage>
</organism>
<dbReference type="EMBL" id="FOBN01000005">
    <property type="protein sequence ID" value="SEM10401.1"/>
    <property type="molecule type" value="Genomic_DNA"/>
</dbReference>
<feature type="transmembrane region" description="Helical" evidence="1">
    <location>
        <begin position="187"/>
        <end position="203"/>
    </location>
</feature>
<dbReference type="InterPro" id="IPR029021">
    <property type="entry name" value="Prot-tyrosine_phosphatase-like"/>
</dbReference>
<keyword evidence="1" id="KW-1133">Transmembrane helix</keyword>
<dbReference type="Gene3D" id="1.20.144.10">
    <property type="entry name" value="Phosphatidic acid phosphatase type 2/haloperoxidase"/>
    <property type="match status" value="1"/>
</dbReference>
<dbReference type="Proteomes" id="UP000198883">
    <property type="component" value="Unassembled WGS sequence"/>
</dbReference>
<proteinExistence type="predicted"/>
<feature type="transmembrane region" description="Helical" evidence="1">
    <location>
        <begin position="93"/>
        <end position="113"/>
    </location>
</feature>
<dbReference type="OrthoDB" id="256494at2"/>
<dbReference type="GeneID" id="83544397"/>
<name>A0A1H7VMB5_9PAST</name>
<keyword evidence="1" id="KW-0472">Membrane</keyword>
<evidence type="ECO:0000313" key="3">
    <source>
        <dbReference type="EMBL" id="SEM10401.1"/>
    </source>
</evidence>
<dbReference type="Pfam" id="PF01569">
    <property type="entry name" value="PAP2"/>
    <property type="match status" value="1"/>
</dbReference>
<evidence type="ECO:0000313" key="4">
    <source>
        <dbReference type="Proteomes" id="UP000198883"/>
    </source>
</evidence>
<feature type="domain" description="Tyrosine specific protein phosphatases" evidence="2">
    <location>
        <begin position="361"/>
        <end position="411"/>
    </location>
</feature>
<dbReference type="PANTHER" id="PTHR46274:SF6">
    <property type="entry name" value="TYR_PHOSPHATASE_2 DOMAIN-CONTAINING PROTEIN"/>
    <property type="match status" value="1"/>
</dbReference>
<dbReference type="AlphaFoldDB" id="A0A1H7VMB5"/>
<feature type="transmembrane region" description="Helical" evidence="1">
    <location>
        <begin position="61"/>
        <end position="81"/>
    </location>
</feature>
<dbReference type="PANTHER" id="PTHR46274">
    <property type="entry name" value="PHOSPHATIDYLINOSITOL PHOSPHATASE"/>
    <property type="match status" value="1"/>
</dbReference>
<dbReference type="RefSeq" id="WP_090920879.1">
    <property type="nucleotide sequence ID" value="NZ_CP016180.1"/>
</dbReference>
<feature type="transmembrane region" description="Helical" evidence="1">
    <location>
        <begin position="223"/>
        <end position="240"/>
    </location>
</feature>
<keyword evidence="1" id="KW-0812">Transmembrane</keyword>
<gene>
    <name evidence="3" type="ORF">SAMN05444853_10535</name>
</gene>
<feature type="transmembrane region" description="Helical" evidence="1">
    <location>
        <begin position="133"/>
        <end position="152"/>
    </location>
</feature>
<reference evidence="4" key="1">
    <citation type="submission" date="2016-10" db="EMBL/GenBank/DDBJ databases">
        <authorList>
            <person name="Varghese N."/>
            <person name="Submissions S."/>
        </authorList>
    </citation>
    <scope>NUCLEOTIDE SEQUENCE [LARGE SCALE GENOMIC DNA]</scope>
    <source>
        <strain evidence="4">DSM 24204</strain>
    </source>
</reference>
<dbReference type="InterPro" id="IPR000326">
    <property type="entry name" value="PAP2/HPO"/>
</dbReference>
<dbReference type="InterPro" id="IPR000387">
    <property type="entry name" value="Tyr_Pase_dom"/>
</dbReference>
<dbReference type="InterPro" id="IPR000340">
    <property type="entry name" value="Dual-sp_phosphatase_cat-dom"/>
</dbReference>
<dbReference type="SUPFAM" id="SSF52799">
    <property type="entry name" value="(Phosphotyrosine protein) phosphatases II"/>
    <property type="match status" value="1"/>
</dbReference>
<evidence type="ECO:0000259" key="2">
    <source>
        <dbReference type="PROSITE" id="PS50056"/>
    </source>
</evidence>
<feature type="transmembrane region" description="Helical" evidence="1">
    <location>
        <begin position="20"/>
        <end position="41"/>
    </location>
</feature>
<evidence type="ECO:0000256" key="1">
    <source>
        <dbReference type="SAM" id="Phobius"/>
    </source>
</evidence>
<dbReference type="Gene3D" id="3.90.190.10">
    <property type="entry name" value="Protein tyrosine phosphatase superfamily"/>
    <property type="match status" value="1"/>
</dbReference>
<feature type="transmembrane region" description="Helical" evidence="1">
    <location>
        <begin position="246"/>
        <end position="264"/>
    </location>
</feature>
<dbReference type="PROSITE" id="PS50056">
    <property type="entry name" value="TYR_PHOSPHATASE_2"/>
    <property type="match status" value="1"/>
</dbReference>
<dbReference type="Pfam" id="PF00782">
    <property type="entry name" value="DSPc"/>
    <property type="match status" value="1"/>
</dbReference>